<feature type="region of interest" description="Disordered" evidence="1">
    <location>
        <begin position="850"/>
        <end position="869"/>
    </location>
</feature>
<dbReference type="InterPro" id="IPR008334">
    <property type="entry name" value="5'-Nucleotdase_C"/>
</dbReference>
<dbReference type="GO" id="GO:0008253">
    <property type="term" value="F:5'-nucleotidase activity"/>
    <property type="evidence" value="ECO:0007669"/>
    <property type="project" value="TreeGrafter"/>
</dbReference>
<dbReference type="Proteomes" id="UP000286997">
    <property type="component" value="Unassembled WGS sequence"/>
</dbReference>
<evidence type="ECO:0000256" key="1">
    <source>
        <dbReference type="SAM" id="MobiDB-lite"/>
    </source>
</evidence>
<dbReference type="GO" id="GO:0030288">
    <property type="term" value="C:outer membrane-bounded periplasmic space"/>
    <property type="evidence" value="ECO:0007669"/>
    <property type="project" value="TreeGrafter"/>
</dbReference>
<dbReference type="InterPro" id="IPR029052">
    <property type="entry name" value="Metallo-depent_PP-like"/>
</dbReference>
<reference evidence="3 4" key="1">
    <citation type="submission" date="2019-01" db="EMBL/GenBank/DDBJ databases">
        <authorList>
            <person name="Chen W.-M."/>
        </authorList>
    </citation>
    <scope>NUCLEOTIDE SEQUENCE [LARGE SCALE GENOMIC DNA]</scope>
    <source>
        <strain evidence="3 4">TER-1</strain>
    </source>
</reference>
<dbReference type="InterPro" id="IPR006179">
    <property type="entry name" value="5_nucleotidase/apyrase"/>
</dbReference>
<feature type="domain" description="5'-Nucleotidase C-terminal" evidence="2">
    <location>
        <begin position="426"/>
        <end position="580"/>
    </location>
</feature>
<dbReference type="GO" id="GO:0008768">
    <property type="term" value="F:UDP-sugar diphosphatase activity"/>
    <property type="evidence" value="ECO:0007669"/>
    <property type="project" value="TreeGrafter"/>
</dbReference>
<proteinExistence type="predicted"/>
<accession>A0A437P8R8</accession>
<dbReference type="PRINTS" id="PR00313">
    <property type="entry name" value="CABNDNGRPT"/>
</dbReference>
<dbReference type="SUPFAM" id="SSF55816">
    <property type="entry name" value="5'-nucleotidase (syn. UDP-sugar hydrolase), C-terminal domain"/>
    <property type="match status" value="1"/>
</dbReference>
<dbReference type="PROSITE" id="PS00330">
    <property type="entry name" value="HEMOLYSIN_CALCIUM"/>
    <property type="match status" value="2"/>
</dbReference>
<dbReference type="Pfam" id="PF00353">
    <property type="entry name" value="HemolysinCabind"/>
    <property type="match status" value="5"/>
</dbReference>
<dbReference type="Pfam" id="PF02872">
    <property type="entry name" value="5_nucleotid_C"/>
    <property type="match status" value="1"/>
</dbReference>
<dbReference type="RefSeq" id="WP_127728644.1">
    <property type="nucleotide sequence ID" value="NZ_SACP01000008.1"/>
</dbReference>
<dbReference type="GO" id="GO:0009166">
    <property type="term" value="P:nucleotide catabolic process"/>
    <property type="evidence" value="ECO:0007669"/>
    <property type="project" value="InterPro"/>
</dbReference>
<dbReference type="OrthoDB" id="9803927at2"/>
<dbReference type="InterPro" id="IPR036907">
    <property type="entry name" value="5'-Nucleotdase_C_sf"/>
</dbReference>
<dbReference type="GO" id="GO:0005509">
    <property type="term" value="F:calcium ion binding"/>
    <property type="evidence" value="ECO:0007669"/>
    <property type="project" value="InterPro"/>
</dbReference>
<dbReference type="Gene3D" id="3.90.780.10">
    <property type="entry name" value="5'-Nucleotidase, C-terminal domain"/>
    <property type="match status" value="1"/>
</dbReference>
<dbReference type="SUPFAM" id="SSF56300">
    <property type="entry name" value="Metallo-dependent phosphatases"/>
    <property type="match status" value="1"/>
</dbReference>
<dbReference type="InterPro" id="IPR011049">
    <property type="entry name" value="Serralysin-like_metalloprot_C"/>
</dbReference>
<dbReference type="Gene3D" id="2.150.10.10">
    <property type="entry name" value="Serralysin-like metalloprotease, C-terminal"/>
    <property type="match status" value="3"/>
</dbReference>
<evidence type="ECO:0000313" key="4">
    <source>
        <dbReference type="Proteomes" id="UP000286997"/>
    </source>
</evidence>
<dbReference type="InterPro" id="IPR018511">
    <property type="entry name" value="Hemolysin-typ_Ca-bd_CS"/>
</dbReference>
<evidence type="ECO:0000259" key="2">
    <source>
        <dbReference type="Pfam" id="PF02872"/>
    </source>
</evidence>
<dbReference type="EMBL" id="SACP01000008">
    <property type="protein sequence ID" value="RVU18700.1"/>
    <property type="molecule type" value="Genomic_DNA"/>
</dbReference>
<comment type="caution">
    <text evidence="3">The sequence shown here is derived from an EMBL/GenBank/DDBJ whole genome shotgun (WGS) entry which is preliminary data.</text>
</comment>
<dbReference type="PANTHER" id="PTHR11575:SF24">
    <property type="entry name" value="5'-NUCLEOTIDASE"/>
    <property type="match status" value="1"/>
</dbReference>
<gene>
    <name evidence="3" type="ORF">EOE48_09955</name>
</gene>
<keyword evidence="4" id="KW-1185">Reference proteome</keyword>
<sequence>MTYSLQILHASDWEAGLLATRRAANFAAIVDKLEDAVPNSITLSTGDGWIPSPFFIAGADPQLAATYNGVYNQLYGLSGTGAYSRLAASVGRADVTIQNIIGVQAAVFGNHEFDSGPTEVANIIGANLGSAAGVADDTWVGAQFPYLSVNLNFSNEPALSGLVNPNVSPATFAQTGPASTQTGTGADKIARSTVITENGEQIAFIGATTQLEPLLTSLGRVTLDGFTGRDEIALLAEQINAEVDRVLAANPGLNKVIVGTHLQQLANEQALAPLLRNVDVLIGGGSHTLLSDSDDRLLPGDTSGGAYPHVFTNASGQPLLLVNTASEYAYVGRLNLTFDDAGVVIPGSVDPATSGAVAVDDTTVAALYGSTAAAFTPGSKGYLVREVIEGLDADNDGVQETAGIADVIRQQDGNILGRTGVYLEGRRGEVRTEETNLGDLSADANLWYARQYDDSVLVSIKNGGGIRDSIGSFSTAGGGTTELPPAANPEAGKQAGDISQLDVTNSLRFNNALAVVTLTASELERVLEHGVAAVAPGATPGQFAQVGGLSFSYDATRQSQTLDVNGVVTREGQRIVSAAIIDAGGDVIDTLVRDGQIVGDPNRRIRAVTLDFLATPTSTAPGLGGDNYPLPAYGEDKVALRTATPSSLPDTETFAAQGTEQDALAEYLKAFHAVTPYGTADTAPAGDLRIQNLATRADTVLAVRPGERIDGGDAVDTLAGTAGNDYLSGLGGDDILDGAAGADLLFGDAGNDRVNGGTGNDSLRGFFGNDTLFGELGNDFIDGEQDDDFIGAGAGDDYASGNVGNDAVYGEIGNDTLFGDAGDDYVDGGTGNDQMRGYFGRDTLVGGSGDDALYGEQDDDSLDAGAGNDGLSGGSGNDTLLGGAGDDLLFGNAGNDDLTGGAGRDIFAFGRGDGLDLIRDFVASGAEADVIAFNGGVFADVAALQAASRQEGADTVITLDADTRVTIQGVSLASLGAASFTFG</sequence>
<name>A0A437P8R8_9HYPH</name>
<organism evidence="3 4">
    <name type="scientific">Methylobacterium oryzihabitans</name>
    <dbReference type="NCBI Taxonomy" id="2499852"/>
    <lineage>
        <taxon>Bacteria</taxon>
        <taxon>Pseudomonadati</taxon>
        <taxon>Pseudomonadota</taxon>
        <taxon>Alphaproteobacteria</taxon>
        <taxon>Hyphomicrobiales</taxon>
        <taxon>Methylobacteriaceae</taxon>
        <taxon>Methylobacterium</taxon>
    </lineage>
</organism>
<feature type="region of interest" description="Disordered" evidence="1">
    <location>
        <begin position="473"/>
        <end position="496"/>
    </location>
</feature>
<protein>
    <submittedName>
        <fullName evidence="3">Bifunctional metallophosphatase/5'-nucleotidase</fullName>
    </submittedName>
</protein>
<dbReference type="Gene3D" id="3.60.21.10">
    <property type="match status" value="1"/>
</dbReference>
<dbReference type="AlphaFoldDB" id="A0A437P8R8"/>
<evidence type="ECO:0000313" key="3">
    <source>
        <dbReference type="EMBL" id="RVU18700.1"/>
    </source>
</evidence>
<dbReference type="SUPFAM" id="SSF51120">
    <property type="entry name" value="beta-Roll"/>
    <property type="match status" value="2"/>
</dbReference>
<dbReference type="PANTHER" id="PTHR11575">
    <property type="entry name" value="5'-NUCLEOTIDASE-RELATED"/>
    <property type="match status" value="1"/>
</dbReference>
<dbReference type="InterPro" id="IPR001343">
    <property type="entry name" value="Hemolysn_Ca-bd"/>
</dbReference>